<keyword evidence="3" id="KW-1185">Reference proteome</keyword>
<dbReference type="Proteomes" id="UP001432322">
    <property type="component" value="Unassembled WGS sequence"/>
</dbReference>
<accession>A0AAV5WQA6</accession>
<dbReference type="EMBL" id="BTSY01000006">
    <property type="protein sequence ID" value="GMT34309.1"/>
    <property type="molecule type" value="Genomic_DNA"/>
</dbReference>
<proteinExistence type="predicted"/>
<evidence type="ECO:0000313" key="3">
    <source>
        <dbReference type="Proteomes" id="UP001432322"/>
    </source>
</evidence>
<gene>
    <name evidence="2" type="ORF">PFISCL1PPCAC_25606</name>
</gene>
<feature type="non-terminal residue" evidence="2">
    <location>
        <position position="1"/>
    </location>
</feature>
<sequence>SFGKWRQNTSSSRPQQSSEFTHRGLYSASRATTKRSHFGRHYHHINTTLLGWPYDVTMRYYYNTL</sequence>
<evidence type="ECO:0000313" key="2">
    <source>
        <dbReference type="EMBL" id="GMT34309.1"/>
    </source>
</evidence>
<dbReference type="AlphaFoldDB" id="A0AAV5WQA6"/>
<organism evidence="2 3">
    <name type="scientific">Pristionchus fissidentatus</name>
    <dbReference type="NCBI Taxonomy" id="1538716"/>
    <lineage>
        <taxon>Eukaryota</taxon>
        <taxon>Metazoa</taxon>
        <taxon>Ecdysozoa</taxon>
        <taxon>Nematoda</taxon>
        <taxon>Chromadorea</taxon>
        <taxon>Rhabditida</taxon>
        <taxon>Rhabditina</taxon>
        <taxon>Diplogasteromorpha</taxon>
        <taxon>Diplogasteroidea</taxon>
        <taxon>Neodiplogasteridae</taxon>
        <taxon>Pristionchus</taxon>
    </lineage>
</organism>
<evidence type="ECO:0000256" key="1">
    <source>
        <dbReference type="SAM" id="MobiDB-lite"/>
    </source>
</evidence>
<feature type="region of interest" description="Disordered" evidence="1">
    <location>
        <begin position="1"/>
        <end position="26"/>
    </location>
</feature>
<feature type="compositionally biased region" description="Polar residues" evidence="1">
    <location>
        <begin position="1"/>
        <end position="19"/>
    </location>
</feature>
<comment type="caution">
    <text evidence="2">The sequence shown here is derived from an EMBL/GenBank/DDBJ whole genome shotgun (WGS) entry which is preliminary data.</text>
</comment>
<name>A0AAV5WQA6_9BILA</name>
<protein>
    <submittedName>
        <fullName evidence="2">Uncharacterized protein</fullName>
    </submittedName>
</protein>
<reference evidence="2" key="1">
    <citation type="submission" date="2023-10" db="EMBL/GenBank/DDBJ databases">
        <title>Genome assembly of Pristionchus species.</title>
        <authorList>
            <person name="Yoshida K."/>
            <person name="Sommer R.J."/>
        </authorList>
    </citation>
    <scope>NUCLEOTIDE SEQUENCE</scope>
    <source>
        <strain evidence="2">RS5133</strain>
    </source>
</reference>